<organism evidence="1 2">
    <name type="scientific">Kibdelosporangium philippinense</name>
    <dbReference type="NCBI Taxonomy" id="211113"/>
    <lineage>
        <taxon>Bacteria</taxon>
        <taxon>Bacillati</taxon>
        <taxon>Actinomycetota</taxon>
        <taxon>Actinomycetes</taxon>
        <taxon>Pseudonocardiales</taxon>
        <taxon>Pseudonocardiaceae</taxon>
        <taxon>Kibdelosporangium</taxon>
    </lineage>
</organism>
<dbReference type="Gene3D" id="1.20.1290.10">
    <property type="entry name" value="AhpD-like"/>
    <property type="match status" value="1"/>
</dbReference>
<reference evidence="1 2" key="1">
    <citation type="submission" date="2021-12" db="EMBL/GenBank/DDBJ databases">
        <title>Genome sequence of Kibdelosporangium philippinense ATCC 49844.</title>
        <authorList>
            <person name="Fedorov E.A."/>
            <person name="Omeragic M."/>
            <person name="Shalygina K.F."/>
            <person name="Maclea K.S."/>
        </authorList>
    </citation>
    <scope>NUCLEOTIDE SEQUENCE [LARGE SCALE GENOMIC DNA]</scope>
    <source>
        <strain evidence="1 2">ATCC 49844</strain>
    </source>
</reference>
<evidence type="ECO:0000313" key="2">
    <source>
        <dbReference type="Proteomes" id="UP001521150"/>
    </source>
</evidence>
<comment type="caution">
    <text evidence="1">The sequence shown here is derived from an EMBL/GenBank/DDBJ whole genome shotgun (WGS) entry which is preliminary data.</text>
</comment>
<dbReference type="Proteomes" id="UP001521150">
    <property type="component" value="Unassembled WGS sequence"/>
</dbReference>
<dbReference type="SUPFAM" id="SSF69118">
    <property type="entry name" value="AhpD-like"/>
    <property type="match status" value="1"/>
</dbReference>
<evidence type="ECO:0000313" key="1">
    <source>
        <dbReference type="EMBL" id="MCE7001992.1"/>
    </source>
</evidence>
<dbReference type="InterPro" id="IPR029032">
    <property type="entry name" value="AhpD-like"/>
</dbReference>
<proteinExistence type="predicted"/>
<keyword evidence="2" id="KW-1185">Reference proteome</keyword>
<evidence type="ECO:0008006" key="3">
    <source>
        <dbReference type="Google" id="ProtNLM"/>
    </source>
</evidence>
<gene>
    <name evidence="1" type="ORF">LWC34_03970</name>
</gene>
<name>A0ABS8Z838_9PSEU</name>
<accession>A0ABS8Z838</accession>
<dbReference type="EMBL" id="JAJVCN010000001">
    <property type="protein sequence ID" value="MCE7001992.1"/>
    <property type="molecule type" value="Genomic_DNA"/>
</dbReference>
<sequence>MRLSILDRGHRTRAMLFLKMTAIMSRVDNPDIVKTLLCRPGFLTRALLDLTVPAMRGPSYWTAGEREYLAMTTAQRYECSFCFVTHTELVRIAAHGEIDPDQPDSARPELQSIRRFLDAPDNADLVAGLPAQAVLEALHVGVVWNVVNRLALAFGFELQEGQLQSGTRALHRFGYRFPAFLLAEGLHIDRGGLIENLRHAVLDAPATTSPALRTSAATGGSLPEPWQSYTALVRDTPSRITDDTIKQLLATGHFEDEVFEMTAAAAVGAALHEFDTGRRAIPSGR</sequence>
<protein>
    <recommendedName>
        <fullName evidence="3">Alkylhydroperoxidase AhpD family core domain-containing protein</fullName>
    </recommendedName>
</protein>
<dbReference type="RefSeq" id="WP_233723032.1">
    <property type="nucleotide sequence ID" value="NZ_JAJVCN010000001.1"/>
</dbReference>